<comment type="caution">
    <text evidence="1">The sequence shown here is derived from an EMBL/GenBank/DDBJ whole genome shotgun (WGS) entry which is preliminary data.</text>
</comment>
<proteinExistence type="predicted"/>
<accession>A0A537IJI9</accession>
<protein>
    <submittedName>
        <fullName evidence="1">DUF3303 domain-containing protein</fullName>
    </submittedName>
</protein>
<evidence type="ECO:0000313" key="1">
    <source>
        <dbReference type="EMBL" id="TMI71086.1"/>
    </source>
</evidence>
<dbReference type="AlphaFoldDB" id="A0A537IJI9"/>
<gene>
    <name evidence="1" type="ORF">E6H05_12970</name>
</gene>
<organism evidence="1 2">
    <name type="scientific">Candidatus Segetimicrobium genomatis</name>
    <dbReference type="NCBI Taxonomy" id="2569760"/>
    <lineage>
        <taxon>Bacteria</taxon>
        <taxon>Bacillati</taxon>
        <taxon>Candidatus Sysuimicrobiota</taxon>
        <taxon>Candidatus Sysuimicrobiia</taxon>
        <taxon>Candidatus Sysuimicrobiales</taxon>
        <taxon>Candidatus Segetimicrobiaceae</taxon>
        <taxon>Candidatus Segetimicrobium</taxon>
    </lineage>
</organism>
<dbReference type="Proteomes" id="UP000318834">
    <property type="component" value="Unassembled WGS sequence"/>
</dbReference>
<dbReference type="EMBL" id="VBAP01000122">
    <property type="protein sequence ID" value="TMI71086.1"/>
    <property type="molecule type" value="Genomic_DNA"/>
</dbReference>
<evidence type="ECO:0000313" key="2">
    <source>
        <dbReference type="Proteomes" id="UP000318834"/>
    </source>
</evidence>
<dbReference type="InterPro" id="IPR021734">
    <property type="entry name" value="DUF3303"/>
</dbReference>
<sequence length="90" mass="10479">MFYMVIENFRNGDAVPVYRRFRDKGRLAPDGLRYVSSWVDTGFRRCFQVMECQDRALLDQWMAQWNDLIDFEVVTVISSPDAAAAIAPRL</sequence>
<name>A0A537IJI9_9BACT</name>
<dbReference type="Pfam" id="PF11746">
    <property type="entry name" value="DUF3303"/>
    <property type="match status" value="1"/>
</dbReference>
<reference evidence="1 2" key="1">
    <citation type="journal article" date="2019" name="Nat. Microbiol.">
        <title>Mediterranean grassland soil C-N compound turnover is dependent on rainfall and depth, and is mediated by genomically divergent microorganisms.</title>
        <authorList>
            <person name="Diamond S."/>
            <person name="Andeer P.F."/>
            <person name="Li Z."/>
            <person name="Crits-Christoph A."/>
            <person name="Burstein D."/>
            <person name="Anantharaman K."/>
            <person name="Lane K.R."/>
            <person name="Thomas B.C."/>
            <person name="Pan C."/>
            <person name="Northen T.R."/>
            <person name="Banfield J.F."/>
        </authorList>
    </citation>
    <scope>NUCLEOTIDE SEQUENCE [LARGE SCALE GENOMIC DNA]</scope>
    <source>
        <strain evidence="1">NP_8</strain>
    </source>
</reference>